<dbReference type="InterPro" id="IPR000073">
    <property type="entry name" value="AB_hydrolase_1"/>
</dbReference>
<reference evidence="4 5" key="1">
    <citation type="submission" date="2018-07" db="EMBL/GenBank/DDBJ databases">
        <title>Anaerosacharophilus polymeroproducens gen. nov. sp. nov., an anaerobic bacterium isolated from salt field.</title>
        <authorList>
            <person name="Kim W."/>
            <person name="Yang S.-H."/>
            <person name="Oh J."/>
            <person name="Lee J.-H."/>
            <person name="Kwon K.K."/>
        </authorList>
    </citation>
    <scope>NUCLEOTIDE SEQUENCE [LARGE SCALE GENOMIC DNA]</scope>
    <source>
        <strain evidence="4 5">MCWD5</strain>
    </source>
</reference>
<protein>
    <submittedName>
        <fullName evidence="4">Alpha/beta hydrolase</fullName>
    </submittedName>
</protein>
<organism evidence="4 5">
    <name type="scientific">Anaerosacchariphilus polymeriproducens</name>
    <dbReference type="NCBI Taxonomy" id="1812858"/>
    <lineage>
        <taxon>Bacteria</taxon>
        <taxon>Bacillati</taxon>
        <taxon>Bacillota</taxon>
        <taxon>Clostridia</taxon>
        <taxon>Lachnospirales</taxon>
        <taxon>Lachnospiraceae</taxon>
        <taxon>Anaerosacchariphilus</taxon>
    </lineage>
</organism>
<dbReference type="GO" id="GO:0006508">
    <property type="term" value="P:proteolysis"/>
    <property type="evidence" value="ECO:0007669"/>
    <property type="project" value="InterPro"/>
</dbReference>
<keyword evidence="2 4" id="KW-0378">Hydrolase</keyword>
<dbReference type="Proteomes" id="UP000255036">
    <property type="component" value="Unassembled WGS sequence"/>
</dbReference>
<comment type="similarity">
    <text evidence="1">Belongs to the peptidase S33 family.</text>
</comment>
<evidence type="ECO:0000313" key="5">
    <source>
        <dbReference type="Proteomes" id="UP000255036"/>
    </source>
</evidence>
<dbReference type="InterPro" id="IPR002410">
    <property type="entry name" value="Peptidase_S33"/>
</dbReference>
<keyword evidence="5" id="KW-1185">Reference proteome</keyword>
<sequence length="321" mass="36693">MNEKLFIEINGSKQGMFLRSENTENPVLLYLHGGAGSPEIAFAEKYPTGLEKLFTVCWWEQRGSGISYNRKITPKEMTLEQLVSDTIEVTNYLRNRFGKEKIYLMGHSWGSLLGVITVKQQPEFFHAYIGIGQVAQQERSERLAYTYMLEEFCKSNDKKMIRQLKKFPIETGGDISIKYLAGVRSEGMNKLGIGVMRSMASMLDFVAIVLRYKGYTLSEKFKFPQGSSFSLKYLCDSMIQMDLIEQVPCLQVPVYIFQGRYDYQASYVVAKDFATALKAPIKGFYTFENSAHSPCFEEPEKMCNILRVDVLQNQVSLSDKI</sequence>
<dbReference type="AlphaFoldDB" id="A0A371AVV3"/>
<evidence type="ECO:0000256" key="1">
    <source>
        <dbReference type="ARBA" id="ARBA00010088"/>
    </source>
</evidence>
<gene>
    <name evidence="4" type="ORF">DWV06_07505</name>
</gene>
<dbReference type="Gene3D" id="3.40.50.1820">
    <property type="entry name" value="alpha/beta hydrolase"/>
    <property type="match status" value="1"/>
</dbReference>
<dbReference type="Pfam" id="PF00561">
    <property type="entry name" value="Abhydrolase_1"/>
    <property type="match status" value="1"/>
</dbReference>
<name>A0A371AVV3_9FIRM</name>
<evidence type="ECO:0000259" key="3">
    <source>
        <dbReference type="Pfam" id="PF00561"/>
    </source>
</evidence>
<accession>A0A371AVV3</accession>
<dbReference type="OrthoDB" id="53505at2"/>
<proteinExistence type="inferred from homology"/>
<comment type="caution">
    <text evidence="4">The sequence shown here is derived from an EMBL/GenBank/DDBJ whole genome shotgun (WGS) entry which is preliminary data.</text>
</comment>
<evidence type="ECO:0000256" key="2">
    <source>
        <dbReference type="ARBA" id="ARBA00022801"/>
    </source>
</evidence>
<dbReference type="RefSeq" id="WP_115481567.1">
    <property type="nucleotide sequence ID" value="NZ_QRCT01000019.1"/>
</dbReference>
<dbReference type="PRINTS" id="PR00793">
    <property type="entry name" value="PROAMNOPTASE"/>
</dbReference>
<dbReference type="GO" id="GO:0004177">
    <property type="term" value="F:aminopeptidase activity"/>
    <property type="evidence" value="ECO:0007669"/>
    <property type="project" value="UniProtKB-EC"/>
</dbReference>
<dbReference type="SUPFAM" id="SSF53474">
    <property type="entry name" value="alpha/beta-Hydrolases"/>
    <property type="match status" value="1"/>
</dbReference>
<evidence type="ECO:0000313" key="4">
    <source>
        <dbReference type="EMBL" id="RDU23698.1"/>
    </source>
</evidence>
<feature type="domain" description="AB hydrolase-1" evidence="3">
    <location>
        <begin position="26"/>
        <end position="298"/>
    </location>
</feature>
<dbReference type="EMBL" id="QRCT01000019">
    <property type="protein sequence ID" value="RDU23698.1"/>
    <property type="molecule type" value="Genomic_DNA"/>
</dbReference>
<dbReference type="InterPro" id="IPR029058">
    <property type="entry name" value="AB_hydrolase_fold"/>
</dbReference>